<feature type="transmembrane region" description="Helical" evidence="1">
    <location>
        <begin position="7"/>
        <end position="29"/>
    </location>
</feature>
<dbReference type="AlphaFoldDB" id="A0A109DA13"/>
<dbReference type="OrthoDB" id="5894501at2"/>
<keyword evidence="3" id="KW-1185">Reference proteome</keyword>
<dbReference type="EMBL" id="LMXU01000012">
    <property type="protein sequence ID" value="KWU01616.1"/>
    <property type="molecule type" value="Genomic_DNA"/>
</dbReference>
<dbReference type="GeneID" id="300178401"/>
<protein>
    <submittedName>
        <fullName evidence="2">Uncharacterized protein</fullName>
    </submittedName>
</protein>
<evidence type="ECO:0000256" key="1">
    <source>
        <dbReference type="SAM" id="Phobius"/>
    </source>
</evidence>
<name>A0A109DA13_9VIBR</name>
<evidence type="ECO:0000313" key="3">
    <source>
        <dbReference type="Proteomes" id="UP000057389"/>
    </source>
</evidence>
<dbReference type="RefSeq" id="WP_060467706.1">
    <property type="nucleotide sequence ID" value="NZ_AP025514.1"/>
</dbReference>
<keyword evidence="1" id="KW-1133">Transmembrane helix</keyword>
<proteinExistence type="predicted"/>
<organism evidence="2 3">
    <name type="scientific">Vibrio toranzoniae</name>
    <dbReference type="NCBI Taxonomy" id="1194427"/>
    <lineage>
        <taxon>Bacteria</taxon>
        <taxon>Pseudomonadati</taxon>
        <taxon>Pseudomonadota</taxon>
        <taxon>Gammaproteobacteria</taxon>
        <taxon>Vibrionales</taxon>
        <taxon>Vibrionaceae</taxon>
        <taxon>Vibrio</taxon>
    </lineage>
</organism>
<keyword evidence="1" id="KW-0472">Membrane</keyword>
<sequence>MGNYLDIWFTVTALVFIVSLLSAMFVGVWHKNGKASILLIGVAFISIVLFFSQKYQIRWLLSEELSASSFVIEAHEEFEASKLLDSLKNKKYVKMNRTAPLSKSKVRIVTNTGEVELLIAQDSKNKELFWIYYPKYRFSRLNPIGKVRIH</sequence>
<evidence type="ECO:0000313" key="2">
    <source>
        <dbReference type="EMBL" id="KWU01616.1"/>
    </source>
</evidence>
<comment type="caution">
    <text evidence="2">The sequence shown here is derived from an EMBL/GenBank/DDBJ whole genome shotgun (WGS) entry which is preliminary data.</text>
</comment>
<dbReference type="Proteomes" id="UP000057389">
    <property type="component" value="Unassembled WGS sequence"/>
</dbReference>
<gene>
    <name evidence="2" type="ORF">APQ14_05425</name>
</gene>
<keyword evidence="1" id="KW-0812">Transmembrane</keyword>
<reference evidence="2 3" key="1">
    <citation type="submission" date="2015-11" db="EMBL/GenBank/DDBJ databases">
        <title>Draft WGS of Vibrio toranzoniae.</title>
        <authorList>
            <person name="Lasa A."/>
            <person name="Romalde J.L."/>
        </authorList>
    </citation>
    <scope>NUCLEOTIDE SEQUENCE [LARGE SCALE GENOMIC DNA]</scope>
    <source>
        <strain evidence="2 3">Vb 10.8</strain>
    </source>
</reference>
<accession>A0A109DA13</accession>
<feature type="transmembrane region" description="Helical" evidence="1">
    <location>
        <begin position="35"/>
        <end position="52"/>
    </location>
</feature>